<protein>
    <submittedName>
        <fullName evidence="1">Uncharacterized protein</fullName>
    </submittedName>
</protein>
<gene>
    <name evidence="1" type="ORF">Ddye_030733</name>
</gene>
<dbReference type="Proteomes" id="UP001280121">
    <property type="component" value="Unassembled WGS sequence"/>
</dbReference>
<accession>A0AAD9WLU8</accession>
<keyword evidence="2" id="KW-1185">Reference proteome</keyword>
<organism evidence="1 2">
    <name type="scientific">Dipteronia dyeriana</name>
    <dbReference type="NCBI Taxonomy" id="168575"/>
    <lineage>
        <taxon>Eukaryota</taxon>
        <taxon>Viridiplantae</taxon>
        <taxon>Streptophyta</taxon>
        <taxon>Embryophyta</taxon>
        <taxon>Tracheophyta</taxon>
        <taxon>Spermatophyta</taxon>
        <taxon>Magnoliopsida</taxon>
        <taxon>eudicotyledons</taxon>
        <taxon>Gunneridae</taxon>
        <taxon>Pentapetalae</taxon>
        <taxon>rosids</taxon>
        <taxon>malvids</taxon>
        <taxon>Sapindales</taxon>
        <taxon>Sapindaceae</taxon>
        <taxon>Hippocastanoideae</taxon>
        <taxon>Acereae</taxon>
        <taxon>Dipteronia</taxon>
    </lineage>
</organism>
<reference evidence="1" key="1">
    <citation type="journal article" date="2023" name="Plant J.">
        <title>Genome sequences and population genomics provide insights into the demographic history, inbreeding, and mutation load of two 'living fossil' tree species of Dipteronia.</title>
        <authorList>
            <person name="Feng Y."/>
            <person name="Comes H.P."/>
            <person name="Chen J."/>
            <person name="Zhu S."/>
            <person name="Lu R."/>
            <person name="Zhang X."/>
            <person name="Li P."/>
            <person name="Qiu J."/>
            <person name="Olsen K.M."/>
            <person name="Qiu Y."/>
        </authorList>
    </citation>
    <scope>NUCLEOTIDE SEQUENCE</scope>
    <source>
        <strain evidence="1">KIB01</strain>
    </source>
</reference>
<evidence type="ECO:0000313" key="2">
    <source>
        <dbReference type="Proteomes" id="UP001280121"/>
    </source>
</evidence>
<proteinExistence type="predicted"/>
<sequence>MTTAGLVTRIFVYKLYVNIVCWRQKHECLCHALARRNAKQYSVLKEEENLLIASKSRKPAPIVYHPIRLPPRRCHLLHAAVRCPGAEFG</sequence>
<evidence type="ECO:0000313" key="1">
    <source>
        <dbReference type="EMBL" id="KAK2635941.1"/>
    </source>
</evidence>
<name>A0AAD9WLU8_9ROSI</name>
<comment type="caution">
    <text evidence="1">The sequence shown here is derived from an EMBL/GenBank/DDBJ whole genome shotgun (WGS) entry which is preliminary data.</text>
</comment>
<dbReference type="AlphaFoldDB" id="A0AAD9WLU8"/>
<dbReference type="EMBL" id="JANJYI010000009">
    <property type="protein sequence ID" value="KAK2635941.1"/>
    <property type="molecule type" value="Genomic_DNA"/>
</dbReference>